<comment type="subcellular location">
    <subcellularLocation>
        <location evidence="1">Cell membrane</location>
        <topology evidence="1">Multi-pass membrane protein</topology>
    </subcellularLocation>
</comment>
<name>A0A830ELD0_9CREN</name>
<organism evidence="10 11">
    <name type="scientific">Vulcanisaeta souniana JCM 11219</name>
    <dbReference type="NCBI Taxonomy" id="1293586"/>
    <lineage>
        <taxon>Archaea</taxon>
        <taxon>Thermoproteota</taxon>
        <taxon>Thermoprotei</taxon>
        <taxon>Thermoproteales</taxon>
        <taxon>Thermoproteaceae</taxon>
        <taxon>Vulcanisaeta</taxon>
    </lineage>
</organism>
<evidence type="ECO:0000256" key="7">
    <source>
        <dbReference type="SAM" id="Phobius"/>
    </source>
</evidence>
<reference evidence="9" key="4">
    <citation type="journal article" date="2023" name="Microbiol. Resour. Announc.">
        <title>Complete Genome Sequence of Vulcanisaeta souniana Strain IC-059, a Hyperthermophilic Archaeon Isolated from Hot Spring Water in Japan.</title>
        <authorList>
            <person name="Kato S."/>
            <person name="Itoh T."/>
            <person name="Wu L."/>
            <person name="Ma J."/>
            <person name="Ohkuma M."/>
        </authorList>
    </citation>
    <scope>NUCLEOTIDE SEQUENCE</scope>
    <source>
        <strain evidence="9">JCM 11219</strain>
    </source>
</reference>
<protein>
    <submittedName>
        <fullName evidence="10">Multidrug RND transporter</fullName>
    </submittedName>
</protein>
<feature type="transmembrane region" description="Helical" evidence="7">
    <location>
        <begin position="865"/>
        <end position="888"/>
    </location>
</feature>
<feature type="transmembrane region" description="Helical" evidence="7">
    <location>
        <begin position="785"/>
        <end position="806"/>
    </location>
</feature>
<keyword evidence="12" id="KW-1185">Reference proteome</keyword>
<feature type="transmembrane region" description="Helical" evidence="7">
    <location>
        <begin position="472"/>
        <end position="496"/>
    </location>
</feature>
<feature type="transmembrane region" description="Helical" evidence="7">
    <location>
        <begin position="812"/>
        <end position="833"/>
    </location>
</feature>
<evidence type="ECO:0000256" key="5">
    <source>
        <dbReference type="ARBA" id="ARBA00022989"/>
    </source>
</evidence>
<evidence type="ECO:0000313" key="10">
    <source>
        <dbReference type="EMBL" id="GGI82818.1"/>
    </source>
</evidence>
<keyword evidence="5 7" id="KW-1133">Transmembrane helix</keyword>
<dbReference type="Pfam" id="PF03176">
    <property type="entry name" value="MMPL"/>
    <property type="match status" value="2"/>
</dbReference>
<comment type="similarity">
    <text evidence="2">Belongs to the resistance-nodulation-cell division (RND) (TC 2.A.6) family. MmpL subfamily.</text>
</comment>
<feature type="transmembrane region" description="Helical" evidence="7">
    <location>
        <begin position="894"/>
        <end position="918"/>
    </location>
</feature>
<dbReference type="AlphaFoldDB" id="A0A830ELD0"/>
<dbReference type="InterPro" id="IPR050545">
    <property type="entry name" value="Mycobact_MmpL"/>
</dbReference>
<dbReference type="EMBL" id="BMNM01000009">
    <property type="protein sequence ID" value="GGI82818.1"/>
    <property type="molecule type" value="Genomic_DNA"/>
</dbReference>
<feature type="transmembrane region" description="Helical" evidence="7">
    <location>
        <begin position="6"/>
        <end position="27"/>
    </location>
</feature>
<feature type="transmembrane region" description="Helical" evidence="7">
    <location>
        <begin position="524"/>
        <end position="543"/>
    </location>
</feature>
<feature type="domain" description="SSD" evidence="8">
    <location>
        <begin position="788"/>
        <end position="917"/>
    </location>
</feature>
<accession>A0A830ELD0</accession>
<keyword evidence="4 7" id="KW-0812">Transmembrane</keyword>
<feature type="transmembrane region" description="Helical" evidence="7">
    <location>
        <begin position="610"/>
        <end position="628"/>
    </location>
</feature>
<reference evidence="10" key="2">
    <citation type="submission" date="2020-09" db="EMBL/GenBank/DDBJ databases">
        <authorList>
            <person name="Sun Q."/>
            <person name="Ohkuma M."/>
        </authorList>
    </citation>
    <scope>NUCLEOTIDE SEQUENCE</scope>
    <source>
        <strain evidence="10">JCM 11219</strain>
    </source>
</reference>
<reference evidence="10" key="1">
    <citation type="journal article" date="2014" name="Int. J. Syst. Evol. Microbiol.">
        <title>Complete genome sequence of Corynebacterium casei LMG S-19264T (=DSM 44701T), isolated from a smear-ripened cheese.</title>
        <authorList>
            <consortium name="US DOE Joint Genome Institute (JGI-PGF)"/>
            <person name="Walter F."/>
            <person name="Albersmeier A."/>
            <person name="Kalinowski J."/>
            <person name="Ruckert C."/>
        </authorList>
    </citation>
    <scope>NUCLEOTIDE SEQUENCE</scope>
    <source>
        <strain evidence="10">JCM 11219</strain>
    </source>
</reference>
<sequence length="947" mass="105920">MEGRDTLSLLIIVAWLIVMIYLAHYALRVFGVLTYDETQLMPSNIEPIIVSNLVNKYIGTSNETTLVVVVKLDGNETVESRLSYVNNAVNAIDAPSISVMDLLTAYNSVYTIYNETISRFAMNVISNETPGIWSLYWRLNNDCSTILSLNREYYSRVFNITNNIESDLNATINYGQILYYETENYYLRNYPNASLTELFVLSTRKYMSEYGYSEYINVLANETLNKLEVAVGNEPTPYALATENITGILLTSYEEILQETYPGLNPVSNVTGYVYQSLINSNANATLLRIAILIGPNTNLNLLRLILIQEYTNATPPLLLPYMYQLTCNNNPSIVYSVIYELNRSVINVLVQEHPPPSMLDLPDNITQKFLNGTYTVAFITLPSSYEDTIYDLLTRKDWTYPVSTDVILYELERMVTSDVNIIDKTTSVLVFITMISMLGTLIGPVMSLIALGLTYLASLGLLYNWAIHFKLYYLTVYMIAPIIFGIGVDYSMLMLSRYLEERIRGHGKNEALRIVLSRVRPTILVSASVVGFGLGSFAISRYGYIQDIGIGFIIAVSLTITATAIILPEAMRLLGDGVLWPMGLRAKSVELRTAFLSRMARFAVDKPRTIVAIFLAITALALTYLILNIKITTDPVQVMPNTPAKVGLSLLLNYFRDYDYSTAYLVVYGNKSAALSLLNAIKGQDYVINAALSYNGSNMYIITATVNQQSLSDKLIPIYLGLREVANEVAREYGVKVLIGGSPADKYYFVLGFEREYYGLILYVMIAINIAILTIYMRSIMIPLRLVATVLMSITWSLALTIYVFQGLLGVMTYWLLPVILISLLLSVGTDYDLFIISRFREEINNGLSDKDAIVKSIEVTGPVVTGAALVLAMAFASLALSSIYILKQVALAVASSVIIDSFIVRPLLVPAIIVLLGKWNWWPFYSTTMINAVKNEPLSPESRQR</sequence>
<dbReference type="GeneID" id="76207216"/>
<reference evidence="12" key="3">
    <citation type="submission" date="2022-09" db="EMBL/GenBank/DDBJ databases">
        <title>Complete genome sequence of Vulcanisaeta souniana.</title>
        <authorList>
            <person name="Kato S."/>
            <person name="Itoh T."/>
            <person name="Ohkuma M."/>
        </authorList>
    </citation>
    <scope>NUCLEOTIDE SEQUENCE [LARGE SCALE GENOMIC DNA]</scope>
    <source>
        <strain evidence="12">JCM 11219</strain>
    </source>
</reference>
<proteinExistence type="inferred from homology"/>
<feature type="transmembrane region" description="Helical" evidence="7">
    <location>
        <begin position="549"/>
        <end position="568"/>
    </location>
</feature>
<dbReference type="GO" id="GO:0005886">
    <property type="term" value="C:plasma membrane"/>
    <property type="evidence" value="ECO:0007669"/>
    <property type="project" value="UniProtKB-SubCell"/>
</dbReference>
<keyword evidence="6 7" id="KW-0472">Membrane</keyword>
<evidence type="ECO:0000256" key="1">
    <source>
        <dbReference type="ARBA" id="ARBA00004651"/>
    </source>
</evidence>
<evidence type="ECO:0000313" key="9">
    <source>
        <dbReference type="EMBL" id="BDR92577.1"/>
    </source>
</evidence>
<evidence type="ECO:0000256" key="4">
    <source>
        <dbReference type="ARBA" id="ARBA00022692"/>
    </source>
</evidence>
<evidence type="ECO:0000256" key="2">
    <source>
        <dbReference type="ARBA" id="ARBA00010157"/>
    </source>
</evidence>
<feature type="transmembrane region" description="Helical" evidence="7">
    <location>
        <begin position="429"/>
        <end position="452"/>
    </location>
</feature>
<evidence type="ECO:0000256" key="6">
    <source>
        <dbReference type="ARBA" id="ARBA00023136"/>
    </source>
</evidence>
<dbReference type="Gene3D" id="1.20.1640.10">
    <property type="entry name" value="Multidrug efflux transporter AcrB transmembrane domain"/>
    <property type="match status" value="2"/>
</dbReference>
<gene>
    <name evidence="10" type="ORF">GCM10007112_19470</name>
    <name evidence="9" type="ORF">Vsou_16700</name>
</gene>
<evidence type="ECO:0000313" key="11">
    <source>
        <dbReference type="Proteomes" id="UP000657075"/>
    </source>
</evidence>
<dbReference type="OrthoDB" id="42357at2157"/>
<dbReference type="PANTHER" id="PTHR33406:SF6">
    <property type="entry name" value="MEMBRANE PROTEIN YDGH-RELATED"/>
    <property type="match status" value="1"/>
</dbReference>
<evidence type="ECO:0000259" key="8">
    <source>
        <dbReference type="PROSITE" id="PS50156"/>
    </source>
</evidence>
<dbReference type="InterPro" id="IPR004869">
    <property type="entry name" value="MMPL_dom"/>
</dbReference>
<evidence type="ECO:0000313" key="12">
    <source>
        <dbReference type="Proteomes" id="UP001060771"/>
    </source>
</evidence>
<dbReference type="EMBL" id="AP026830">
    <property type="protein sequence ID" value="BDR92577.1"/>
    <property type="molecule type" value="Genomic_DNA"/>
</dbReference>
<feature type="transmembrane region" description="Helical" evidence="7">
    <location>
        <begin position="758"/>
        <end position="778"/>
    </location>
</feature>
<dbReference type="PROSITE" id="PS50156">
    <property type="entry name" value="SSD"/>
    <property type="match status" value="1"/>
</dbReference>
<dbReference type="SUPFAM" id="SSF82866">
    <property type="entry name" value="Multidrug efflux transporter AcrB transmembrane domain"/>
    <property type="match status" value="2"/>
</dbReference>
<evidence type="ECO:0000256" key="3">
    <source>
        <dbReference type="ARBA" id="ARBA00022475"/>
    </source>
</evidence>
<dbReference type="RefSeq" id="WP_188603752.1">
    <property type="nucleotide sequence ID" value="NZ_AP026830.1"/>
</dbReference>
<dbReference type="Proteomes" id="UP000657075">
    <property type="component" value="Unassembled WGS sequence"/>
</dbReference>
<dbReference type="InterPro" id="IPR000731">
    <property type="entry name" value="SSD"/>
</dbReference>
<dbReference type="Proteomes" id="UP001060771">
    <property type="component" value="Chromosome"/>
</dbReference>
<dbReference type="PANTHER" id="PTHR33406">
    <property type="entry name" value="MEMBRANE PROTEIN MJ1562-RELATED"/>
    <property type="match status" value="1"/>
</dbReference>
<keyword evidence="3" id="KW-1003">Cell membrane</keyword>